<gene>
    <name evidence="2" type="ORF">RZO55_09175</name>
</gene>
<name>A0ABU4GJF1_9CLOT</name>
<keyword evidence="1" id="KW-1133">Transmembrane helix</keyword>
<feature type="transmembrane region" description="Helical" evidence="1">
    <location>
        <begin position="226"/>
        <end position="252"/>
    </location>
</feature>
<keyword evidence="3" id="KW-1185">Reference proteome</keyword>
<feature type="transmembrane region" description="Helical" evidence="1">
    <location>
        <begin position="17"/>
        <end position="41"/>
    </location>
</feature>
<feature type="transmembrane region" description="Helical" evidence="1">
    <location>
        <begin position="53"/>
        <end position="71"/>
    </location>
</feature>
<accession>A0ABU4GJF1</accession>
<proteinExistence type="predicted"/>
<dbReference type="Pfam" id="PF12730">
    <property type="entry name" value="ABC2_membrane_4"/>
    <property type="match status" value="1"/>
</dbReference>
<evidence type="ECO:0000256" key="1">
    <source>
        <dbReference type="SAM" id="Phobius"/>
    </source>
</evidence>
<comment type="caution">
    <text evidence="2">The sequence shown here is derived from an EMBL/GenBank/DDBJ whole genome shotgun (WGS) entry which is preliminary data.</text>
</comment>
<sequence length="257" mass="29491">MHNLLHAEFIKFKRRRIFLFGILAAIIFPVFNSALLSESNFASIQSGVREDNAFLLLMPMLIILASNLFFVEQDNNTLKNLLCIPIPPKKLVIAKLLVLLFFSIVFQITGFAVSTAIAIVQNIPIIQPFFQFFLTVSTGILIWAAALPCIVLVVWFNKSYLLSIIIVFFYTLINYVMHFSDAIMMQPIGLNAGTLMPVPMIFRWLYQFYNPVGDIQTAFYHRFSEYFASTPICFLVLLLEAFACIYIMFCIYNSREN</sequence>
<dbReference type="RefSeq" id="WP_318063991.1">
    <property type="nucleotide sequence ID" value="NZ_JAWONS010000133.1"/>
</dbReference>
<dbReference type="Proteomes" id="UP001276854">
    <property type="component" value="Unassembled WGS sequence"/>
</dbReference>
<keyword evidence="1" id="KW-0812">Transmembrane</keyword>
<keyword evidence="1" id="KW-0472">Membrane</keyword>
<feature type="transmembrane region" description="Helical" evidence="1">
    <location>
        <begin position="160"/>
        <end position="176"/>
    </location>
</feature>
<feature type="transmembrane region" description="Helical" evidence="1">
    <location>
        <begin position="132"/>
        <end position="154"/>
    </location>
</feature>
<feature type="transmembrane region" description="Helical" evidence="1">
    <location>
        <begin position="91"/>
        <end position="120"/>
    </location>
</feature>
<reference evidence="2 3" key="1">
    <citation type="submission" date="2023-10" db="EMBL/GenBank/DDBJ databases">
        <title>A novel Glycoside Hydrolase 43-Like Enzyme from Clostrdium boliviensis is an Endo-xylanase, and a Candidate for Xylooligosaccharides Production from Different Xylan Substrates.</title>
        <authorList>
            <person name="Alvarez M.T."/>
            <person name="Rocabado-Villegas L.R."/>
            <person name="Salas-Veizaga D.M."/>
            <person name="Linares-Pasten J.A."/>
            <person name="Gudmundsdottir E.E."/>
            <person name="Hreggvidsson G.O."/>
            <person name="Adlercreutz P."/>
            <person name="Nordberg Karlsson E."/>
        </authorList>
    </citation>
    <scope>NUCLEOTIDE SEQUENCE [LARGE SCALE GENOMIC DNA]</scope>
    <source>
        <strain evidence="2 3">E-1</strain>
    </source>
</reference>
<dbReference type="EMBL" id="JAWONS010000133">
    <property type="protein sequence ID" value="MDW2797741.1"/>
    <property type="molecule type" value="Genomic_DNA"/>
</dbReference>
<evidence type="ECO:0000313" key="3">
    <source>
        <dbReference type="Proteomes" id="UP001276854"/>
    </source>
</evidence>
<feature type="transmembrane region" description="Helical" evidence="1">
    <location>
        <begin position="188"/>
        <end position="206"/>
    </location>
</feature>
<protein>
    <submittedName>
        <fullName evidence="2">ABC transporter permease</fullName>
    </submittedName>
</protein>
<organism evidence="2 3">
    <name type="scientific">Clostridium boliviensis</name>
    <dbReference type="NCBI Taxonomy" id="318465"/>
    <lineage>
        <taxon>Bacteria</taxon>
        <taxon>Bacillati</taxon>
        <taxon>Bacillota</taxon>
        <taxon>Clostridia</taxon>
        <taxon>Eubacteriales</taxon>
        <taxon>Clostridiaceae</taxon>
        <taxon>Clostridium</taxon>
    </lineage>
</organism>
<evidence type="ECO:0000313" key="2">
    <source>
        <dbReference type="EMBL" id="MDW2797741.1"/>
    </source>
</evidence>